<dbReference type="Gene3D" id="1.10.150.130">
    <property type="match status" value="1"/>
</dbReference>
<dbReference type="AlphaFoldDB" id="A0A0C9VJH4"/>
<evidence type="ECO:0000256" key="1">
    <source>
        <dbReference type="ARBA" id="ARBA00023125"/>
    </source>
</evidence>
<evidence type="ECO:0000313" key="3">
    <source>
        <dbReference type="Proteomes" id="UP000054279"/>
    </source>
</evidence>
<dbReference type="InterPro" id="IPR010998">
    <property type="entry name" value="Integrase_recombinase_N"/>
</dbReference>
<dbReference type="EMBL" id="KN837134">
    <property type="protein sequence ID" value="KIJ41762.1"/>
    <property type="molecule type" value="Genomic_DNA"/>
</dbReference>
<dbReference type="OrthoDB" id="3067625at2759"/>
<accession>A0A0C9VJH4</accession>
<gene>
    <name evidence="2" type="ORF">M422DRAFT_255072</name>
</gene>
<organism evidence="2 3">
    <name type="scientific">Sphaerobolus stellatus (strain SS14)</name>
    <dbReference type="NCBI Taxonomy" id="990650"/>
    <lineage>
        <taxon>Eukaryota</taxon>
        <taxon>Fungi</taxon>
        <taxon>Dikarya</taxon>
        <taxon>Basidiomycota</taxon>
        <taxon>Agaricomycotina</taxon>
        <taxon>Agaricomycetes</taxon>
        <taxon>Phallomycetidae</taxon>
        <taxon>Geastrales</taxon>
        <taxon>Sphaerobolaceae</taxon>
        <taxon>Sphaerobolus</taxon>
    </lineage>
</organism>
<keyword evidence="3" id="KW-1185">Reference proteome</keyword>
<evidence type="ECO:0008006" key="4">
    <source>
        <dbReference type="Google" id="ProtNLM"/>
    </source>
</evidence>
<keyword evidence="1" id="KW-0238">DNA-binding</keyword>
<name>A0A0C9VJH4_SPHS4</name>
<proteinExistence type="predicted"/>
<dbReference type="GO" id="GO:0003677">
    <property type="term" value="F:DNA binding"/>
    <property type="evidence" value="ECO:0007669"/>
    <property type="project" value="UniProtKB-KW"/>
</dbReference>
<dbReference type="Proteomes" id="UP000054279">
    <property type="component" value="Unassembled WGS sequence"/>
</dbReference>
<reference evidence="2 3" key="1">
    <citation type="submission" date="2014-06" db="EMBL/GenBank/DDBJ databases">
        <title>Evolutionary Origins and Diversification of the Mycorrhizal Mutualists.</title>
        <authorList>
            <consortium name="DOE Joint Genome Institute"/>
            <consortium name="Mycorrhizal Genomics Consortium"/>
            <person name="Kohler A."/>
            <person name="Kuo A."/>
            <person name="Nagy L.G."/>
            <person name="Floudas D."/>
            <person name="Copeland A."/>
            <person name="Barry K.W."/>
            <person name="Cichocki N."/>
            <person name="Veneault-Fourrey C."/>
            <person name="LaButti K."/>
            <person name="Lindquist E.A."/>
            <person name="Lipzen A."/>
            <person name="Lundell T."/>
            <person name="Morin E."/>
            <person name="Murat C."/>
            <person name="Riley R."/>
            <person name="Ohm R."/>
            <person name="Sun H."/>
            <person name="Tunlid A."/>
            <person name="Henrissat B."/>
            <person name="Grigoriev I.V."/>
            <person name="Hibbett D.S."/>
            <person name="Martin F."/>
        </authorList>
    </citation>
    <scope>NUCLEOTIDE SEQUENCE [LARGE SCALE GENOMIC DNA]</scope>
    <source>
        <strain evidence="2 3">SS14</strain>
    </source>
</reference>
<sequence length="170" mass="19494">MFVLQQIFMLRACLDFTFHSSWLSSSMNVLADFASRFLYSRLFELAPYLNRQPTSTNPLLNASTRKTYSTGQNSYVNFILLNPQYANPDGYFLPANRFGILEWAAELGRQGKAPKTVKQYISHVKSLHVDSDLPFDACESVILQRLIRGIKRYHGEKDRNAKLPITINIL</sequence>
<evidence type="ECO:0000313" key="2">
    <source>
        <dbReference type="EMBL" id="KIJ41762.1"/>
    </source>
</evidence>
<dbReference type="HOGENOM" id="CLU_1571645_0_0_1"/>
<dbReference type="SUPFAM" id="SSF47823">
    <property type="entry name" value="lambda integrase-like, N-terminal domain"/>
    <property type="match status" value="1"/>
</dbReference>
<protein>
    <recommendedName>
        <fullName evidence="4">Core-binding (CB) domain-containing protein</fullName>
    </recommendedName>
</protein>